<gene>
    <name evidence="2" type="ORF">K490DRAFT_73901</name>
</gene>
<evidence type="ECO:0008006" key="4">
    <source>
        <dbReference type="Google" id="ProtNLM"/>
    </source>
</evidence>
<sequence>MAGRPRPSHISSLSSPLPTLCSYTCPRSHLQLHARQFSQSCRRDATLLRRQMYAWLNAAGHKFRNPLPGSTNYLGAYDKFGNLVRAQSEEQPEGAKEGENPDEQGGPKSEENMPQQVGDKKLPPESQEDLRPFPVNPHFRSLPVLDEEMRELIYEIVEDSTLPVPREKRLEIASVQYGVSVERVGAVVRLKALEKSWEKEGKFLAKPYAKAVLAMLPTTKKAPKDHRQRDHESYNDIPIHAATKAQIFVPTSESRRFTRVDAAKAFDKDLLPADDRIPHPGLVTLERGRLEGLDTNALMARQAEFNAKLEKKKQAIKDRKQKLSPPTVAVPGRRWDFRFQDVSVERVGSDGRDPRGVGWRYGMPLEDRKRGHVKIPTKVVS</sequence>
<feature type="region of interest" description="Disordered" evidence="1">
    <location>
        <begin position="86"/>
        <end position="137"/>
    </location>
</feature>
<evidence type="ECO:0000313" key="2">
    <source>
        <dbReference type="EMBL" id="KAF2087083.1"/>
    </source>
</evidence>
<accession>A0A9P4HWA9</accession>
<dbReference type="PANTHER" id="PTHR28158:SF1">
    <property type="entry name" value="SMALL RIBOSOMAL SUBUNIT PROTEIN MS45"/>
    <property type="match status" value="1"/>
</dbReference>
<dbReference type="EMBL" id="ML978721">
    <property type="protein sequence ID" value="KAF2087083.1"/>
    <property type="molecule type" value="Genomic_DNA"/>
</dbReference>
<feature type="compositionally biased region" description="Basic and acidic residues" evidence="1">
    <location>
        <begin position="118"/>
        <end position="131"/>
    </location>
</feature>
<evidence type="ECO:0000313" key="3">
    <source>
        <dbReference type="Proteomes" id="UP000799776"/>
    </source>
</evidence>
<dbReference type="AlphaFoldDB" id="A0A9P4HWA9"/>
<keyword evidence="3" id="KW-1185">Reference proteome</keyword>
<dbReference type="OrthoDB" id="10052321at2759"/>
<organism evidence="2 3">
    <name type="scientific">Saccharata proteae CBS 121410</name>
    <dbReference type="NCBI Taxonomy" id="1314787"/>
    <lineage>
        <taxon>Eukaryota</taxon>
        <taxon>Fungi</taxon>
        <taxon>Dikarya</taxon>
        <taxon>Ascomycota</taxon>
        <taxon>Pezizomycotina</taxon>
        <taxon>Dothideomycetes</taxon>
        <taxon>Dothideomycetes incertae sedis</taxon>
        <taxon>Botryosphaeriales</taxon>
        <taxon>Saccharataceae</taxon>
        <taxon>Saccharata</taxon>
    </lineage>
</organism>
<dbReference type="PANTHER" id="PTHR28158">
    <property type="entry name" value="37S RIBOSOMAL PROTEIN S35, MITOCHONDRIAL"/>
    <property type="match status" value="1"/>
</dbReference>
<dbReference type="GO" id="GO:0032543">
    <property type="term" value="P:mitochondrial translation"/>
    <property type="evidence" value="ECO:0007669"/>
    <property type="project" value="TreeGrafter"/>
</dbReference>
<dbReference type="Pfam" id="PF12298">
    <property type="entry name" value="Bot1p"/>
    <property type="match status" value="1"/>
</dbReference>
<proteinExistence type="predicted"/>
<dbReference type="GO" id="GO:0005763">
    <property type="term" value="C:mitochondrial small ribosomal subunit"/>
    <property type="evidence" value="ECO:0007669"/>
    <property type="project" value="TreeGrafter"/>
</dbReference>
<comment type="caution">
    <text evidence="2">The sequence shown here is derived from an EMBL/GenBank/DDBJ whole genome shotgun (WGS) entry which is preliminary data.</text>
</comment>
<dbReference type="Proteomes" id="UP000799776">
    <property type="component" value="Unassembled WGS sequence"/>
</dbReference>
<reference evidence="2" key="1">
    <citation type="journal article" date="2020" name="Stud. Mycol.">
        <title>101 Dothideomycetes genomes: a test case for predicting lifestyles and emergence of pathogens.</title>
        <authorList>
            <person name="Haridas S."/>
            <person name="Albert R."/>
            <person name="Binder M."/>
            <person name="Bloem J."/>
            <person name="Labutti K."/>
            <person name="Salamov A."/>
            <person name="Andreopoulos B."/>
            <person name="Baker S."/>
            <person name="Barry K."/>
            <person name="Bills G."/>
            <person name="Bluhm B."/>
            <person name="Cannon C."/>
            <person name="Castanera R."/>
            <person name="Culley D."/>
            <person name="Daum C."/>
            <person name="Ezra D."/>
            <person name="Gonzalez J."/>
            <person name="Henrissat B."/>
            <person name="Kuo A."/>
            <person name="Liang C."/>
            <person name="Lipzen A."/>
            <person name="Lutzoni F."/>
            <person name="Magnuson J."/>
            <person name="Mondo S."/>
            <person name="Nolan M."/>
            <person name="Ohm R."/>
            <person name="Pangilinan J."/>
            <person name="Park H.-J."/>
            <person name="Ramirez L."/>
            <person name="Alfaro M."/>
            <person name="Sun H."/>
            <person name="Tritt A."/>
            <person name="Yoshinaga Y."/>
            <person name="Zwiers L.-H."/>
            <person name="Turgeon B."/>
            <person name="Goodwin S."/>
            <person name="Spatafora J."/>
            <person name="Crous P."/>
            <person name="Grigoriev I."/>
        </authorList>
    </citation>
    <scope>NUCLEOTIDE SEQUENCE</scope>
    <source>
        <strain evidence="2">CBS 121410</strain>
    </source>
</reference>
<evidence type="ECO:0000256" key="1">
    <source>
        <dbReference type="SAM" id="MobiDB-lite"/>
    </source>
</evidence>
<name>A0A9P4HWA9_9PEZI</name>
<dbReference type="InterPro" id="IPR021036">
    <property type="entry name" value="Ribosomal_mS45"/>
</dbReference>
<protein>
    <recommendedName>
        <fullName evidence="4">Ribosomal protein S35, mitochondrial</fullName>
    </recommendedName>
</protein>
<dbReference type="GO" id="GO:0003735">
    <property type="term" value="F:structural constituent of ribosome"/>
    <property type="evidence" value="ECO:0007669"/>
    <property type="project" value="TreeGrafter"/>
</dbReference>